<dbReference type="Proteomes" id="UP001431784">
    <property type="component" value="Unassembled WGS sequence"/>
</dbReference>
<feature type="transmembrane region" description="Helical" evidence="6">
    <location>
        <begin position="271"/>
        <end position="287"/>
    </location>
</feature>
<evidence type="ECO:0000256" key="2">
    <source>
        <dbReference type="ARBA" id="ARBA00009853"/>
    </source>
</evidence>
<evidence type="ECO:0000313" key="9">
    <source>
        <dbReference type="Proteomes" id="UP001431784"/>
    </source>
</evidence>
<feature type="transmembrane region" description="Helical" evidence="6">
    <location>
        <begin position="215"/>
        <end position="234"/>
    </location>
</feature>
<comment type="subcellular location">
    <subcellularLocation>
        <location evidence="1">Membrane</location>
        <topology evidence="1">Multi-pass membrane protein</topology>
    </subcellularLocation>
</comment>
<reference evidence="8" key="1">
    <citation type="submission" date="2023-02" db="EMBL/GenBank/DDBJ databases">
        <title>Description of Roseinatronobacter alkalisoli sp. nov., an alkaliphilic bacerium isolated from soda soil.</title>
        <authorList>
            <person name="Wei W."/>
        </authorList>
    </citation>
    <scope>NUCLEOTIDE SEQUENCE</scope>
    <source>
        <strain evidence="8">HJB301</strain>
    </source>
</reference>
<organism evidence="8 9">
    <name type="scientific">Roseinatronobacter alkalisoli</name>
    <dbReference type="NCBI Taxonomy" id="3028235"/>
    <lineage>
        <taxon>Bacteria</taxon>
        <taxon>Pseudomonadati</taxon>
        <taxon>Pseudomonadota</taxon>
        <taxon>Alphaproteobacteria</taxon>
        <taxon>Rhodobacterales</taxon>
        <taxon>Paracoccaceae</taxon>
        <taxon>Roseinatronobacter</taxon>
    </lineage>
</organism>
<feature type="transmembrane region" description="Helical" evidence="6">
    <location>
        <begin position="45"/>
        <end position="62"/>
    </location>
</feature>
<proteinExistence type="inferred from homology"/>
<keyword evidence="4 6" id="KW-1133">Transmembrane helix</keyword>
<evidence type="ECO:0000256" key="4">
    <source>
        <dbReference type="ARBA" id="ARBA00022989"/>
    </source>
</evidence>
<keyword evidence="9" id="KW-1185">Reference proteome</keyword>
<keyword evidence="3 6" id="KW-0812">Transmembrane</keyword>
<dbReference type="InterPro" id="IPR037185">
    <property type="entry name" value="EmrE-like"/>
</dbReference>
<feature type="transmembrane region" description="Helical" evidence="6">
    <location>
        <begin position="190"/>
        <end position="209"/>
    </location>
</feature>
<evidence type="ECO:0000256" key="5">
    <source>
        <dbReference type="ARBA" id="ARBA00023136"/>
    </source>
</evidence>
<dbReference type="SUPFAM" id="SSF103481">
    <property type="entry name" value="Multidrug resistance efflux transporter EmrE"/>
    <property type="match status" value="2"/>
</dbReference>
<dbReference type="InterPro" id="IPR000620">
    <property type="entry name" value="EamA_dom"/>
</dbReference>
<accession>A0ABT5TFX4</accession>
<dbReference type="Pfam" id="PF00892">
    <property type="entry name" value="EamA"/>
    <property type="match status" value="2"/>
</dbReference>
<feature type="transmembrane region" description="Helical" evidence="6">
    <location>
        <begin position="131"/>
        <end position="150"/>
    </location>
</feature>
<protein>
    <submittedName>
        <fullName evidence="8">DMT family transporter</fullName>
    </submittedName>
</protein>
<dbReference type="PANTHER" id="PTHR22911">
    <property type="entry name" value="ACYL-MALONYL CONDENSING ENZYME-RELATED"/>
    <property type="match status" value="1"/>
</dbReference>
<comment type="caution">
    <text evidence="8">The sequence shown here is derived from an EMBL/GenBank/DDBJ whole genome shotgun (WGS) entry which is preliminary data.</text>
</comment>
<name>A0ABT5TFX4_9RHOB</name>
<sequence length="292" mass="30781">MTATPPAPQQTGYAGILWLLADMSLISMMGALVKWQGGTYSAPQLVFLRAVAGALIIAPMIWTHRAEILSLPVIRSNMMRVACNGLALACSFAALASLPLAVVSASNYARPIVLLALAALLLNERIPARRWWSSLLALCGVALVIGPAATAPGAPLPLSGLAAAGGAIIFGVLAVILMRQLVDQALGTLMVFYTLGLGVIFAVPAALLWQPVRPADWPVLILIGALAQLGQLCFLRAHRLAQANQLAPWGYISVIFATMIGILVFDEIPTALQVLGLTIVLASVLVAQRRQE</sequence>
<feature type="transmembrane region" description="Helical" evidence="6">
    <location>
        <begin position="156"/>
        <end position="178"/>
    </location>
</feature>
<comment type="similarity">
    <text evidence="2">Belongs to the drug/metabolite transporter (DMT) superfamily. 10 TMS drug/metabolite exporter (DME) (TC 2.A.7.3) family.</text>
</comment>
<evidence type="ECO:0000259" key="7">
    <source>
        <dbReference type="Pfam" id="PF00892"/>
    </source>
</evidence>
<evidence type="ECO:0000256" key="3">
    <source>
        <dbReference type="ARBA" id="ARBA00022692"/>
    </source>
</evidence>
<dbReference type="PANTHER" id="PTHR22911:SF6">
    <property type="entry name" value="SOLUTE CARRIER FAMILY 35 MEMBER G1"/>
    <property type="match status" value="1"/>
</dbReference>
<evidence type="ECO:0000256" key="6">
    <source>
        <dbReference type="SAM" id="Phobius"/>
    </source>
</evidence>
<feature type="transmembrane region" description="Helical" evidence="6">
    <location>
        <begin position="108"/>
        <end position="124"/>
    </location>
</feature>
<evidence type="ECO:0000313" key="8">
    <source>
        <dbReference type="EMBL" id="MDD7973052.1"/>
    </source>
</evidence>
<feature type="domain" description="EamA" evidence="7">
    <location>
        <begin position="15"/>
        <end position="145"/>
    </location>
</feature>
<feature type="transmembrane region" description="Helical" evidence="6">
    <location>
        <begin position="246"/>
        <end position="265"/>
    </location>
</feature>
<feature type="domain" description="EamA" evidence="7">
    <location>
        <begin position="161"/>
        <end position="286"/>
    </location>
</feature>
<feature type="transmembrane region" description="Helical" evidence="6">
    <location>
        <begin position="12"/>
        <end position="33"/>
    </location>
</feature>
<gene>
    <name evidence="8" type="ORF">PUT78_18370</name>
</gene>
<dbReference type="EMBL" id="JAQZSM010000024">
    <property type="protein sequence ID" value="MDD7973052.1"/>
    <property type="molecule type" value="Genomic_DNA"/>
</dbReference>
<evidence type="ECO:0000256" key="1">
    <source>
        <dbReference type="ARBA" id="ARBA00004141"/>
    </source>
</evidence>
<keyword evidence="5 6" id="KW-0472">Membrane</keyword>
<dbReference type="RefSeq" id="WP_274353723.1">
    <property type="nucleotide sequence ID" value="NZ_JAQZSM010000024.1"/>
</dbReference>
<feature type="transmembrane region" description="Helical" evidence="6">
    <location>
        <begin position="83"/>
        <end position="102"/>
    </location>
</feature>